<dbReference type="Pfam" id="PF17668">
    <property type="entry name" value="Acetyltransf_17"/>
    <property type="match status" value="1"/>
</dbReference>
<dbReference type="PANTHER" id="PTHR37817:SF1">
    <property type="entry name" value="N-ACETYLTRANSFERASE EIS"/>
    <property type="match status" value="1"/>
</dbReference>
<comment type="similarity">
    <text evidence="1 4">Belongs to the acetyltransferase Eis family.</text>
</comment>
<feature type="binding site" evidence="4">
    <location>
        <begin position="91"/>
        <end position="96"/>
    </location>
    <ligand>
        <name>acetyl-CoA</name>
        <dbReference type="ChEBI" id="CHEBI:57288"/>
    </ligand>
</feature>
<proteinExistence type="inferred from homology"/>
<dbReference type="NCBIfam" id="NF002367">
    <property type="entry name" value="PRK01346.1-4"/>
    <property type="match status" value="1"/>
</dbReference>
<evidence type="ECO:0000256" key="3">
    <source>
        <dbReference type="ARBA" id="ARBA00023315"/>
    </source>
</evidence>
<dbReference type="GO" id="GO:0030649">
    <property type="term" value="P:aminoglycoside antibiotic catabolic process"/>
    <property type="evidence" value="ECO:0007669"/>
    <property type="project" value="TreeGrafter"/>
</dbReference>
<dbReference type="InterPro" id="IPR000182">
    <property type="entry name" value="GNAT_dom"/>
</dbReference>
<organism evidence="6 7">
    <name type="scientific">Streptomyces tsukubensis (strain DSM 42081 / NBRC 108919 / NRRL 18488 / 9993)</name>
    <dbReference type="NCBI Taxonomy" id="1114943"/>
    <lineage>
        <taxon>Bacteria</taxon>
        <taxon>Bacillati</taxon>
        <taxon>Actinomycetota</taxon>
        <taxon>Actinomycetes</taxon>
        <taxon>Kitasatosporales</taxon>
        <taxon>Streptomycetaceae</taxon>
        <taxon>Streptomyces</taxon>
    </lineage>
</organism>
<keyword evidence="7" id="KW-1185">Reference proteome</keyword>
<evidence type="ECO:0000313" key="7">
    <source>
        <dbReference type="Proteomes" id="UP000005940"/>
    </source>
</evidence>
<evidence type="ECO:0000259" key="5">
    <source>
        <dbReference type="PROSITE" id="PS51186"/>
    </source>
</evidence>
<dbReference type="HAMAP" id="MF_01812">
    <property type="entry name" value="Eis"/>
    <property type="match status" value="1"/>
</dbReference>
<dbReference type="GO" id="GO:0034069">
    <property type="term" value="F:aminoglycoside N-acetyltransferase activity"/>
    <property type="evidence" value="ECO:0007669"/>
    <property type="project" value="TreeGrafter"/>
</dbReference>
<evidence type="ECO:0000256" key="1">
    <source>
        <dbReference type="ARBA" id="ARBA00009213"/>
    </source>
</evidence>
<gene>
    <name evidence="6" type="ORF">STSU_024360</name>
</gene>
<feature type="active site" description="Proton acceptor; via carboxylate" evidence="4">
    <location>
        <position position="407"/>
    </location>
</feature>
<dbReference type="InterPro" id="IPR036527">
    <property type="entry name" value="SCP2_sterol-bd_dom_sf"/>
</dbReference>
<dbReference type="AlphaFoldDB" id="I2MY97"/>
<dbReference type="RefSeq" id="WP_006349297.1">
    <property type="nucleotide sequence ID" value="NZ_CP029159.1"/>
</dbReference>
<dbReference type="EMBL" id="CP029159">
    <property type="protein sequence ID" value="QKM69813.1"/>
    <property type="molecule type" value="Genomic_DNA"/>
</dbReference>
<protein>
    <submittedName>
        <fullName evidence="6">GNAT family N-acetyltransferase</fullName>
    </submittedName>
</protein>
<evidence type="ECO:0000313" key="6">
    <source>
        <dbReference type="EMBL" id="QKM69813.1"/>
    </source>
</evidence>
<accession>I2MY97</accession>
<feature type="active site" description="Proton donor" evidence="4">
    <location>
        <position position="124"/>
    </location>
</feature>
<name>I2MY97_STRT9</name>
<evidence type="ECO:0000256" key="2">
    <source>
        <dbReference type="ARBA" id="ARBA00022679"/>
    </source>
</evidence>
<dbReference type="SUPFAM" id="SSF55729">
    <property type="entry name" value="Acyl-CoA N-acyltransferases (Nat)"/>
    <property type="match status" value="1"/>
</dbReference>
<dbReference type="CDD" id="cd04301">
    <property type="entry name" value="NAT_SF"/>
    <property type="match status" value="1"/>
</dbReference>
<dbReference type="InterPro" id="IPR051554">
    <property type="entry name" value="Acetyltransferase_Eis"/>
</dbReference>
<evidence type="ECO:0000256" key="4">
    <source>
        <dbReference type="HAMAP-Rule" id="MF_01812"/>
    </source>
</evidence>
<keyword evidence="3 4" id="KW-0012">Acyltransferase</keyword>
<dbReference type="PROSITE" id="PS51186">
    <property type="entry name" value="GNAT"/>
    <property type="match status" value="1"/>
</dbReference>
<dbReference type="SUPFAM" id="SSF55718">
    <property type="entry name" value="SCP-like"/>
    <property type="match status" value="1"/>
</dbReference>
<dbReference type="Proteomes" id="UP000005940">
    <property type="component" value="Chromosome"/>
</dbReference>
<sequence>MTSSELHVLSAMDWDEWYGVLEGAFGGASKGPEHREAVRGITDLGRSLAARDGKLVVGTAGSFRFEVTVPGGRSAPIAGVSMVSVAATHRRRGILGAMMRRQLDGMREAGEPLAMLTASEPAIYGRFGYGAASRFLRAEIDTARVGLGPLPEGTDAVRIRTVPLAESLADCEAVYARAVPRRPGMIARLPGWDAIQILDSDPTAPLLCVLAETDGEVTGFARYRNRSAWDASGPAGTVEVQDLQADDPASRAALWRYLFGIDLTSTLTKQSMPVDDPLLHLVSDVRRCGLRQWDGLYVRLVEVGAALTARGYAAPVEVVLEVEDEFCGWNTGRWKLSADPSGAVCERTADPADLALPVRALGAAFLGGTSLTSLAGAGVVHELRPGALARADAAFGSVTAPWYSHDF</sequence>
<dbReference type="InterPro" id="IPR022902">
    <property type="entry name" value="NAcTrfase_Eis"/>
</dbReference>
<feature type="domain" description="N-acetyltransferase" evidence="5">
    <location>
        <begin position="4"/>
        <end position="151"/>
    </location>
</feature>
<dbReference type="InterPro" id="IPR041380">
    <property type="entry name" value="Acetyltransf_17"/>
</dbReference>
<comment type="subunit">
    <text evidence="4">Homohexamer; trimer of dimers.</text>
</comment>
<dbReference type="PANTHER" id="PTHR37817">
    <property type="entry name" value="N-ACETYLTRANSFERASE EIS"/>
    <property type="match status" value="1"/>
</dbReference>
<reference evidence="6 7" key="1">
    <citation type="journal article" date="2012" name="J. Bacteriol.">
        <title>Draft genome of Streptomyces tsukubaensis NRRL 18488, the producer of the clinically important immunosuppressant tacrolimus (FK506).</title>
        <authorList>
            <person name="Barreiro C."/>
            <person name="Prieto C."/>
            <person name="Sola-Landa A."/>
            <person name="Solera E."/>
            <person name="Martinez-Castro M."/>
            <person name="Perez-Redondo R."/>
            <person name="Garcia-Estrada C."/>
            <person name="Aparicio J.F."/>
            <person name="Fernandez-Martinez L.T."/>
            <person name="Santos-Aberturas J."/>
            <person name="Salehi-Najafabadi Z."/>
            <person name="Rodriguez-Garcia A."/>
            <person name="Tauch A."/>
            <person name="Martin J.F."/>
        </authorList>
    </citation>
    <scope>NUCLEOTIDE SEQUENCE [LARGE SCALE GENOMIC DNA]</scope>
    <source>
        <strain evidence="7">DSM 42081 / NBRC 108919 / NRRL 18488 / 9993</strain>
    </source>
</reference>
<dbReference type="InterPro" id="IPR025559">
    <property type="entry name" value="Eis_dom"/>
</dbReference>
<feature type="binding site" evidence="4">
    <location>
        <begin position="119"/>
        <end position="120"/>
    </location>
    <ligand>
        <name>acetyl-CoA</name>
        <dbReference type="ChEBI" id="CHEBI:57288"/>
    </ligand>
</feature>
<dbReference type="Pfam" id="PF13527">
    <property type="entry name" value="Acetyltransf_9"/>
    <property type="match status" value="1"/>
</dbReference>
<dbReference type="Pfam" id="PF13530">
    <property type="entry name" value="SCP2_2"/>
    <property type="match status" value="1"/>
</dbReference>
<dbReference type="Gene3D" id="3.30.1050.10">
    <property type="entry name" value="SCP2 sterol-binding domain"/>
    <property type="match status" value="1"/>
</dbReference>
<feature type="binding site" evidence="4">
    <location>
        <begin position="83"/>
        <end position="85"/>
    </location>
    <ligand>
        <name>acetyl-CoA</name>
        <dbReference type="ChEBI" id="CHEBI:57288"/>
    </ligand>
</feature>
<dbReference type="InterPro" id="IPR016181">
    <property type="entry name" value="Acyl_CoA_acyltransferase"/>
</dbReference>
<keyword evidence="2 4" id="KW-0808">Transferase</keyword>
<dbReference type="Gene3D" id="3.40.630.30">
    <property type="match status" value="2"/>
</dbReference>